<keyword evidence="4" id="KW-0378">Hydrolase</keyword>
<dbReference type="GO" id="GO:0046872">
    <property type="term" value="F:metal ion binding"/>
    <property type="evidence" value="ECO:0007669"/>
    <property type="project" value="UniProtKB-KW"/>
</dbReference>
<dbReference type="PROSITE" id="PS51695">
    <property type="entry name" value="SEDOLISIN"/>
    <property type="match status" value="1"/>
</dbReference>
<dbReference type="PANTHER" id="PTHR14218">
    <property type="entry name" value="PROTEASE S8 TRIPEPTIDYL PEPTIDASE I CLN2"/>
    <property type="match status" value="1"/>
</dbReference>
<feature type="region of interest" description="Disordered" evidence="8">
    <location>
        <begin position="413"/>
        <end position="433"/>
    </location>
</feature>
<dbReference type="SUPFAM" id="SSF52743">
    <property type="entry name" value="Subtilisin-like"/>
    <property type="match status" value="1"/>
</dbReference>
<feature type="region of interest" description="Disordered" evidence="8">
    <location>
        <begin position="191"/>
        <end position="218"/>
    </location>
</feature>
<organism evidence="11 12">
    <name type="scientific">Allobranchiibius huperziae</name>
    <dbReference type="NCBI Taxonomy" id="1874116"/>
    <lineage>
        <taxon>Bacteria</taxon>
        <taxon>Bacillati</taxon>
        <taxon>Actinomycetota</taxon>
        <taxon>Actinomycetes</taxon>
        <taxon>Micrococcales</taxon>
        <taxon>Dermacoccaceae</taxon>
        <taxon>Allobranchiibius</taxon>
    </lineage>
</organism>
<keyword evidence="2 11" id="KW-0645">Protease</keyword>
<sequence length="656" mass="67966">MKKALTVAGAVALAAGAATSVIPTSAAAQPSAARKVVARSVASPGKVIGSPSASAASTFIVTLQPRNAAGLQSFVRAVSDPSSASYRKFITPGQYAARYSATSAEVAQVTAWLRSQGLKPGKVSPTRTFITVSGSTSAVQKAFATKIHSYKTGARTFTAPATSVTVPANLAGSIAGVVGLDQSRLLHTTNVRPDTTSKKATPNLKSLGATTSAKSGTSDACSAYYGQYTLPYIPAGKAPLNKKLPGSMCGYTPQQMQAARGINKVKSTGKGMKVGITLWCNDPRIFNDTNTWAGDLGYQKLKSSQYQVLAPAGGYNSDYCDNTDSGGVNVEQALDVQSIHGAAPDANIVYSAAAAPLDDSLLTALHALVDGNKVDVITDSWGGSETNDAATNDAYSSVFMQAAAQGIPVLFSSGDEGDNTNGNQKVTPPSPDYPAANPWVTAVGGTSLGTSNVSGSKVGWEQGWNTERSILSNDTWGSWTYRYGGGGGTSNYHAQPYYQQGVVPTRFAGVDPHRVYPDLAGAADPYTGYLIGYHDGSTASGDFTLSKIGGTSWSSPWTAGTLALAGKRLGFLNPKIYGAGHAGLTDIAGNQLTHGFELKANFVNKTTGAIYQALTTVSVNSQNLEDQTLTSDKGYDNLTGFGVPTSTKAFLAALLK</sequence>
<dbReference type="EMBL" id="JACCFW010000001">
    <property type="protein sequence ID" value="NYJ76192.1"/>
    <property type="molecule type" value="Genomic_DNA"/>
</dbReference>
<evidence type="ECO:0000256" key="1">
    <source>
        <dbReference type="ARBA" id="ARBA00001913"/>
    </source>
</evidence>
<evidence type="ECO:0000256" key="8">
    <source>
        <dbReference type="SAM" id="MobiDB-lite"/>
    </source>
</evidence>
<evidence type="ECO:0000313" key="12">
    <source>
        <dbReference type="Proteomes" id="UP000571817"/>
    </source>
</evidence>
<dbReference type="InterPro" id="IPR015366">
    <property type="entry name" value="S53_propep"/>
</dbReference>
<dbReference type="GO" id="GO:0006508">
    <property type="term" value="P:proteolysis"/>
    <property type="evidence" value="ECO:0007669"/>
    <property type="project" value="UniProtKB-KW"/>
</dbReference>
<keyword evidence="7" id="KW-0865">Zymogen</keyword>
<dbReference type="RefSeq" id="WP_179483280.1">
    <property type="nucleotide sequence ID" value="NZ_JACCFW010000001.1"/>
</dbReference>
<gene>
    <name evidence="11" type="ORF">HNR15_003155</name>
</gene>
<evidence type="ECO:0000256" key="7">
    <source>
        <dbReference type="ARBA" id="ARBA00023145"/>
    </source>
</evidence>
<keyword evidence="9" id="KW-0732">Signal</keyword>
<keyword evidence="3" id="KW-0479">Metal-binding</keyword>
<dbReference type="CDD" id="cd04056">
    <property type="entry name" value="Peptidases_S53"/>
    <property type="match status" value="1"/>
</dbReference>
<dbReference type="PROSITE" id="PS00138">
    <property type="entry name" value="SUBTILASE_SER"/>
    <property type="match status" value="1"/>
</dbReference>
<feature type="domain" description="Peptidase S53" evidence="10">
    <location>
        <begin position="250"/>
        <end position="656"/>
    </location>
</feature>
<evidence type="ECO:0000259" key="10">
    <source>
        <dbReference type="PROSITE" id="PS51695"/>
    </source>
</evidence>
<accession>A0A853DFA9</accession>
<evidence type="ECO:0000256" key="2">
    <source>
        <dbReference type="ARBA" id="ARBA00022670"/>
    </source>
</evidence>
<dbReference type="GO" id="GO:0004252">
    <property type="term" value="F:serine-type endopeptidase activity"/>
    <property type="evidence" value="ECO:0007669"/>
    <property type="project" value="InterPro"/>
</dbReference>
<dbReference type="InterPro" id="IPR036852">
    <property type="entry name" value="Peptidase_S8/S53_dom_sf"/>
</dbReference>
<reference evidence="11 12" key="1">
    <citation type="submission" date="2020-07" db="EMBL/GenBank/DDBJ databases">
        <title>Sequencing the genomes of 1000 actinobacteria strains.</title>
        <authorList>
            <person name="Klenk H.-P."/>
        </authorList>
    </citation>
    <scope>NUCLEOTIDE SEQUENCE [LARGE SCALE GENOMIC DNA]</scope>
    <source>
        <strain evidence="11 12">DSM 29531</strain>
    </source>
</reference>
<dbReference type="InterPro" id="IPR030400">
    <property type="entry name" value="Sedolisin_dom"/>
</dbReference>
<dbReference type="PANTHER" id="PTHR14218:SF15">
    <property type="entry name" value="TRIPEPTIDYL-PEPTIDASE 1"/>
    <property type="match status" value="1"/>
</dbReference>
<feature type="signal peptide" evidence="9">
    <location>
        <begin position="1"/>
        <end position="28"/>
    </location>
</feature>
<keyword evidence="12" id="KW-1185">Reference proteome</keyword>
<evidence type="ECO:0000313" key="11">
    <source>
        <dbReference type="EMBL" id="NYJ76192.1"/>
    </source>
</evidence>
<keyword evidence="6" id="KW-0106">Calcium</keyword>
<evidence type="ECO:0000256" key="9">
    <source>
        <dbReference type="SAM" id="SignalP"/>
    </source>
</evidence>
<name>A0A853DFA9_9MICO</name>
<comment type="caution">
    <text evidence="11">The sequence shown here is derived from an EMBL/GenBank/DDBJ whole genome shotgun (WGS) entry which is preliminary data.</text>
</comment>
<protein>
    <submittedName>
        <fullName evidence="11">Subtilase family serine protease</fullName>
    </submittedName>
</protein>
<dbReference type="Pfam" id="PF09286">
    <property type="entry name" value="Pro-kuma_activ"/>
    <property type="match status" value="1"/>
</dbReference>
<dbReference type="AlphaFoldDB" id="A0A853DFA9"/>
<dbReference type="Proteomes" id="UP000571817">
    <property type="component" value="Unassembled WGS sequence"/>
</dbReference>
<dbReference type="Gene3D" id="3.40.50.200">
    <property type="entry name" value="Peptidase S8/S53 domain"/>
    <property type="match status" value="1"/>
</dbReference>
<proteinExistence type="predicted"/>
<evidence type="ECO:0000256" key="6">
    <source>
        <dbReference type="ARBA" id="ARBA00022837"/>
    </source>
</evidence>
<comment type="cofactor">
    <cofactor evidence="1">
        <name>Ca(2+)</name>
        <dbReference type="ChEBI" id="CHEBI:29108"/>
    </cofactor>
</comment>
<keyword evidence="5" id="KW-0720">Serine protease</keyword>
<dbReference type="SUPFAM" id="SSF54897">
    <property type="entry name" value="Protease propeptides/inhibitors"/>
    <property type="match status" value="1"/>
</dbReference>
<evidence type="ECO:0000256" key="3">
    <source>
        <dbReference type="ARBA" id="ARBA00022723"/>
    </source>
</evidence>
<evidence type="ECO:0000256" key="5">
    <source>
        <dbReference type="ARBA" id="ARBA00022825"/>
    </source>
</evidence>
<evidence type="ECO:0000256" key="4">
    <source>
        <dbReference type="ARBA" id="ARBA00022801"/>
    </source>
</evidence>
<feature type="chain" id="PRO_5039445804" evidence="9">
    <location>
        <begin position="29"/>
        <end position="656"/>
    </location>
</feature>
<dbReference type="GO" id="GO:0008240">
    <property type="term" value="F:tripeptidyl-peptidase activity"/>
    <property type="evidence" value="ECO:0007669"/>
    <property type="project" value="TreeGrafter"/>
</dbReference>
<dbReference type="SMART" id="SM00944">
    <property type="entry name" value="Pro-kuma_activ"/>
    <property type="match status" value="1"/>
</dbReference>
<dbReference type="InterPro" id="IPR023828">
    <property type="entry name" value="Peptidase_S8_Ser-AS"/>
</dbReference>
<dbReference type="CDD" id="cd11377">
    <property type="entry name" value="Pro-peptidase_S53"/>
    <property type="match status" value="1"/>
</dbReference>
<dbReference type="InterPro" id="IPR050819">
    <property type="entry name" value="Tripeptidyl-peptidase_I"/>
</dbReference>